<dbReference type="EMBL" id="JAAVVJ010000001">
    <property type="protein sequence ID" value="KAF7229951.1"/>
    <property type="molecule type" value="Genomic_DNA"/>
</dbReference>
<comment type="caution">
    <text evidence="10">The sequence shown here is derived from an EMBL/GenBank/DDBJ whole genome shotgun (WGS) entry which is preliminary data.</text>
</comment>
<dbReference type="OMA" id="CNIWREL"/>
<dbReference type="PANTHER" id="PTHR14647:SF83">
    <property type="entry name" value="GALACTOSE-3-O-SULFOTRANSFERASE 3"/>
    <property type="match status" value="1"/>
</dbReference>
<dbReference type="GO" id="GO:0001733">
    <property type="term" value="F:galactosylceramide sulfotransferase activity"/>
    <property type="evidence" value="ECO:0007669"/>
    <property type="project" value="InterPro"/>
</dbReference>
<evidence type="ECO:0000256" key="3">
    <source>
        <dbReference type="ARBA" id="ARBA00022679"/>
    </source>
</evidence>
<evidence type="ECO:0000256" key="2">
    <source>
        <dbReference type="ARBA" id="ARBA00008124"/>
    </source>
</evidence>
<dbReference type="Proteomes" id="UP000822369">
    <property type="component" value="Chromosome 1"/>
</dbReference>
<keyword evidence="3" id="KW-0808">Transferase</keyword>
<evidence type="ECO:0000256" key="7">
    <source>
        <dbReference type="ARBA" id="ARBA00023034"/>
    </source>
</evidence>
<keyword evidence="7" id="KW-0333">Golgi apparatus</keyword>
<evidence type="ECO:0000313" key="11">
    <source>
        <dbReference type="Proteomes" id="UP000822369"/>
    </source>
</evidence>
<comment type="similarity">
    <text evidence="2">Belongs to the galactose-3-O-sulfotransferase family.</text>
</comment>
<dbReference type="OrthoDB" id="514299at2759"/>
<reference evidence="10" key="1">
    <citation type="submission" date="2020-03" db="EMBL/GenBank/DDBJ databases">
        <title>Intra-Species Differences in Population Size shape Life History and Genome Evolution.</title>
        <authorList>
            <person name="Willemsen D."/>
            <person name="Cui R."/>
            <person name="Valenzano D.R."/>
        </authorList>
    </citation>
    <scope>NUCLEOTIDE SEQUENCE</scope>
    <source>
        <strain evidence="10">GRZ</strain>
        <tissue evidence="10">Whole</tissue>
    </source>
</reference>
<organism evidence="10 11">
    <name type="scientific">Nothobranchius furzeri</name>
    <name type="common">Turquoise killifish</name>
    <dbReference type="NCBI Taxonomy" id="105023"/>
    <lineage>
        <taxon>Eukaryota</taxon>
        <taxon>Metazoa</taxon>
        <taxon>Chordata</taxon>
        <taxon>Craniata</taxon>
        <taxon>Vertebrata</taxon>
        <taxon>Euteleostomi</taxon>
        <taxon>Actinopterygii</taxon>
        <taxon>Neopterygii</taxon>
        <taxon>Teleostei</taxon>
        <taxon>Neoteleostei</taxon>
        <taxon>Acanthomorphata</taxon>
        <taxon>Ovalentaria</taxon>
        <taxon>Atherinomorphae</taxon>
        <taxon>Cyprinodontiformes</taxon>
        <taxon>Nothobranchiidae</taxon>
        <taxon>Nothobranchius</taxon>
    </lineage>
</organism>
<dbReference type="GO" id="GO:0000139">
    <property type="term" value="C:Golgi membrane"/>
    <property type="evidence" value="ECO:0007669"/>
    <property type="project" value="UniProtKB-SubCell"/>
</dbReference>
<dbReference type="PANTHER" id="PTHR14647">
    <property type="entry name" value="GALACTOSE-3-O-SULFOTRANSFERASE"/>
    <property type="match status" value="1"/>
</dbReference>
<sequence>MSKKKCVVSLLICALSLVVFNSIYFSWNLEAFHFGYPSYTHTDSDLKPKHTNIVFLKTHKTASTTVQSMLFRFAERNNLTVAFPKPACGHQFCYPNVFSAEFVHPQTQPPNIIANHMRFNRHELQNLMPNNTKYITILREPASMFESLFAYYINHAEAFRRVPDGFMETFLEDPLQYYWPKEDNAMYVHNTLTFDLGGDKDRPAADVAYAQEFVAEVERVFSLVMISEYFDESLVLLRHLLSWDLQDILYVKLNMRKESSKKSLSPALSQKIRAWNTVDAHLYDYFNASLWVKLSELGLDSVAKEVKHLRQAQEKLIKRCFGGQMPLLRSASEIKSKKLRPWQPSENVGIVGYDLPSNISLETKELCLKYIMPEVSYTPMFLHSQLLQHHQNLTSPS</sequence>
<name>A0A9D2YZL6_NOTFU</name>
<dbReference type="SUPFAM" id="SSF52540">
    <property type="entry name" value="P-loop containing nucleoside triphosphate hydrolases"/>
    <property type="match status" value="1"/>
</dbReference>
<comment type="subcellular location">
    <subcellularLocation>
        <location evidence="1">Golgi apparatus membrane</location>
        <topology evidence="1">Single-pass type II membrane protein</topology>
    </subcellularLocation>
</comment>
<dbReference type="InterPro" id="IPR009729">
    <property type="entry name" value="Gal-3-0_sulfotransfrase"/>
</dbReference>
<keyword evidence="6" id="KW-1133">Transmembrane helix</keyword>
<dbReference type="AlphaFoldDB" id="A0A9D2YZL6"/>
<keyword evidence="4" id="KW-0812">Transmembrane</keyword>
<proteinExistence type="inferred from homology"/>
<evidence type="ECO:0000256" key="4">
    <source>
        <dbReference type="ARBA" id="ARBA00022692"/>
    </source>
</evidence>
<evidence type="ECO:0000256" key="8">
    <source>
        <dbReference type="ARBA" id="ARBA00023136"/>
    </source>
</evidence>
<keyword evidence="8" id="KW-0472">Membrane</keyword>
<dbReference type="GO" id="GO:0009247">
    <property type="term" value="P:glycolipid biosynthetic process"/>
    <property type="evidence" value="ECO:0007669"/>
    <property type="project" value="InterPro"/>
</dbReference>
<dbReference type="Gene3D" id="3.40.50.300">
    <property type="entry name" value="P-loop containing nucleotide triphosphate hydrolases"/>
    <property type="match status" value="1"/>
</dbReference>
<accession>A0A9D2YZL6</accession>
<dbReference type="Pfam" id="PF06990">
    <property type="entry name" value="Gal-3-0_sulfotr"/>
    <property type="match status" value="1"/>
</dbReference>
<evidence type="ECO:0000256" key="9">
    <source>
        <dbReference type="ARBA" id="ARBA00023180"/>
    </source>
</evidence>
<keyword evidence="9" id="KW-0325">Glycoprotein</keyword>
<protein>
    <submittedName>
        <fullName evidence="10">Galactose-3-O-sulfotransferase 3-like</fullName>
    </submittedName>
</protein>
<dbReference type="InterPro" id="IPR027417">
    <property type="entry name" value="P-loop_NTPase"/>
</dbReference>
<dbReference type="KEGG" id="nfu:107376889"/>
<gene>
    <name evidence="10" type="ORF">G4P62_003846</name>
</gene>
<evidence type="ECO:0000256" key="1">
    <source>
        <dbReference type="ARBA" id="ARBA00004323"/>
    </source>
</evidence>
<keyword evidence="5" id="KW-0735">Signal-anchor</keyword>
<evidence type="ECO:0000313" key="10">
    <source>
        <dbReference type="EMBL" id="KAF7229951.1"/>
    </source>
</evidence>
<evidence type="ECO:0000256" key="6">
    <source>
        <dbReference type="ARBA" id="ARBA00022989"/>
    </source>
</evidence>
<evidence type="ECO:0000256" key="5">
    <source>
        <dbReference type="ARBA" id="ARBA00022968"/>
    </source>
</evidence>